<proteinExistence type="predicted"/>
<dbReference type="PROSITE" id="PS00675">
    <property type="entry name" value="SIGMA54_INTERACT_1"/>
    <property type="match status" value="1"/>
</dbReference>
<evidence type="ECO:0008006" key="11">
    <source>
        <dbReference type="Google" id="ProtNLM"/>
    </source>
</evidence>
<sequence>MMQINPDNWCLDFTPDDYKNILENCYDEVMVVNAKGVVVYVNEACERNYGLSPSEIIGRTVNDLGAQGYYRPVIAPLVFKEKKTVTLEQETNLGVKLVVTVKPIFDTKGNIKYIVANSRDISQIERLKHDLEKTKRMVQKFQTEVEELRKKQVVYESMFVNSKSMRQCLELAQKVAASDSTLLILGESGTGKNVMAKYVHKISGRPGPFLSINCAAIPAHLLESELFGYRRGAFTGANSDKVGLIELTNEGTIFLDEIAEIPITLQAKILEFIQEKQFMPIGGKVHKKINSRIIAATNRDLTQLVKKGEFREDLYYRLNVIELKIPPLRERQEDIHLFIKHFLDQFNKRYHKYCTFSNKCMDVLTKYHWPGNVRELEHLTERLVLTVQGEKINIDDLPGYVYQTYDQVLNKEFVSLDEVVEDLIQKLVIETYKQHKSSYKLAKALNITQPRAYRLICKYIVEAG</sequence>
<dbReference type="PANTHER" id="PTHR32071">
    <property type="entry name" value="TRANSCRIPTIONAL REGULATORY PROTEIN"/>
    <property type="match status" value="1"/>
</dbReference>
<dbReference type="PANTHER" id="PTHR32071:SF57">
    <property type="entry name" value="C4-DICARBOXYLATE TRANSPORT TRANSCRIPTIONAL REGULATORY PROTEIN DCTD"/>
    <property type="match status" value="1"/>
</dbReference>
<dbReference type="PROSITE" id="PS50113">
    <property type="entry name" value="PAC"/>
    <property type="match status" value="1"/>
</dbReference>
<evidence type="ECO:0000313" key="10">
    <source>
        <dbReference type="Proteomes" id="UP000323521"/>
    </source>
</evidence>
<evidence type="ECO:0000256" key="1">
    <source>
        <dbReference type="ARBA" id="ARBA00022741"/>
    </source>
</evidence>
<dbReference type="Pfam" id="PF00989">
    <property type="entry name" value="PAS"/>
    <property type="match status" value="1"/>
</dbReference>
<dbReference type="Proteomes" id="UP000323521">
    <property type="component" value="Chromosome"/>
</dbReference>
<dbReference type="NCBIfam" id="TIGR00229">
    <property type="entry name" value="sensory_box"/>
    <property type="match status" value="1"/>
</dbReference>
<dbReference type="InterPro" id="IPR025662">
    <property type="entry name" value="Sigma_54_int_dom_ATP-bd_1"/>
</dbReference>
<name>A0A3G1KY52_FORW1</name>
<dbReference type="Gene3D" id="1.10.8.60">
    <property type="match status" value="1"/>
</dbReference>
<dbReference type="GO" id="GO:0005524">
    <property type="term" value="F:ATP binding"/>
    <property type="evidence" value="ECO:0007669"/>
    <property type="project" value="UniProtKB-KW"/>
</dbReference>
<feature type="domain" description="Sigma-54 factor interaction" evidence="6">
    <location>
        <begin position="158"/>
        <end position="385"/>
    </location>
</feature>
<evidence type="ECO:0000256" key="5">
    <source>
        <dbReference type="SAM" id="Coils"/>
    </source>
</evidence>
<feature type="domain" description="PAS" evidence="7">
    <location>
        <begin position="14"/>
        <end position="60"/>
    </location>
</feature>
<dbReference type="SUPFAM" id="SSF55785">
    <property type="entry name" value="PYP-like sensor domain (PAS domain)"/>
    <property type="match status" value="1"/>
</dbReference>
<feature type="coiled-coil region" evidence="5">
    <location>
        <begin position="124"/>
        <end position="151"/>
    </location>
</feature>
<protein>
    <recommendedName>
        <fullName evidence="11">Transcriptional regulatory protein TyrR</fullName>
    </recommendedName>
</protein>
<keyword evidence="10" id="KW-1185">Reference proteome</keyword>
<dbReference type="InterPro" id="IPR013767">
    <property type="entry name" value="PAS_fold"/>
</dbReference>
<dbReference type="Gene3D" id="3.40.50.300">
    <property type="entry name" value="P-loop containing nucleotide triphosphate hydrolases"/>
    <property type="match status" value="1"/>
</dbReference>
<evidence type="ECO:0000313" key="9">
    <source>
        <dbReference type="EMBL" id="ATW27443.1"/>
    </source>
</evidence>
<dbReference type="Pfam" id="PF00158">
    <property type="entry name" value="Sigma54_activat"/>
    <property type="match status" value="1"/>
</dbReference>
<dbReference type="InterPro" id="IPR003593">
    <property type="entry name" value="AAA+_ATPase"/>
</dbReference>
<dbReference type="FunFam" id="3.40.50.300:FF:000006">
    <property type="entry name" value="DNA-binding transcriptional regulator NtrC"/>
    <property type="match status" value="1"/>
</dbReference>
<dbReference type="InterPro" id="IPR000700">
    <property type="entry name" value="PAS-assoc_C"/>
</dbReference>
<evidence type="ECO:0000256" key="3">
    <source>
        <dbReference type="ARBA" id="ARBA00023015"/>
    </source>
</evidence>
<organism evidence="9 10">
    <name type="scientific">Formimonas warabiya</name>
    <dbReference type="NCBI Taxonomy" id="1761012"/>
    <lineage>
        <taxon>Bacteria</taxon>
        <taxon>Bacillati</taxon>
        <taxon>Bacillota</taxon>
        <taxon>Clostridia</taxon>
        <taxon>Eubacteriales</taxon>
        <taxon>Peptococcaceae</taxon>
        <taxon>Candidatus Formimonas</taxon>
    </lineage>
</organism>
<evidence type="ECO:0000256" key="4">
    <source>
        <dbReference type="ARBA" id="ARBA00023163"/>
    </source>
</evidence>
<dbReference type="InterPro" id="IPR058031">
    <property type="entry name" value="AAA_lid_NorR"/>
</dbReference>
<dbReference type="SUPFAM" id="SSF52540">
    <property type="entry name" value="P-loop containing nucleoside triphosphate hydrolases"/>
    <property type="match status" value="1"/>
</dbReference>
<dbReference type="InterPro" id="IPR025944">
    <property type="entry name" value="Sigma_54_int_dom_CS"/>
</dbReference>
<dbReference type="AlphaFoldDB" id="A0A3G1KY52"/>
<accession>A0A3G1KY52</accession>
<keyword evidence="5" id="KW-0175">Coiled coil</keyword>
<dbReference type="SMART" id="SM00382">
    <property type="entry name" value="AAA"/>
    <property type="match status" value="1"/>
</dbReference>
<evidence type="ECO:0000259" key="6">
    <source>
        <dbReference type="PROSITE" id="PS50045"/>
    </source>
</evidence>
<dbReference type="CDD" id="cd00009">
    <property type="entry name" value="AAA"/>
    <property type="match status" value="1"/>
</dbReference>
<dbReference type="Gene3D" id="1.10.10.60">
    <property type="entry name" value="Homeodomain-like"/>
    <property type="match status" value="1"/>
</dbReference>
<dbReference type="RefSeq" id="WP_148136801.1">
    <property type="nucleotide sequence ID" value="NZ_CP017634.1"/>
</dbReference>
<dbReference type="PROSITE" id="PS50112">
    <property type="entry name" value="PAS"/>
    <property type="match status" value="1"/>
</dbReference>
<keyword evidence="1" id="KW-0547">Nucleotide-binding</keyword>
<evidence type="ECO:0000256" key="2">
    <source>
        <dbReference type="ARBA" id="ARBA00022840"/>
    </source>
</evidence>
<dbReference type="InterPro" id="IPR000014">
    <property type="entry name" value="PAS"/>
</dbReference>
<gene>
    <name evidence="9" type="ORF">DCMF_24210</name>
</gene>
<dbReference type="OrthoDB" id="9803970at2"/>
<dbReference type="GO" id="GO:0006355">
    <property type="term" value="P:regulation of DNA-templated transcription"/>
    <property type="evidence" value="ECO:0007669"/>
    <property type="project" value="InterPro"/>
</dbReference>
<dbReference type="KEGG" id="fwa:DCMF_24210"/>
<dbReference type="InterPro" id="IPR035965">
    <property type="entry name" value="PAS-like_dom_sf"/>
</dbReference>
<keyword evidence="2" id="KW-0067">ATP-binding</keyword>
<dbReference type="InterPro" id="IPR027417">
    <property type="entry name" value="P-loop_NTPase"/>
</dbReference>
<dbReference type="CDD" id="cd00130">
    <property type="entry name" value="PAS"/>
    <property type="match status" value="1"/>
</dbReference>
<dbReference type="Pfam" id="PF25601">
    <property type="entry name" value="AAA_lid_14"/>
    <property type="match status" value="1"/>
</dbReference>
<evidence type="ECO:0000259" key="8">
    <source>
        <dbReference type="PROSITE" id="PS50113"/>
    </source>
</evidence>
<dbReference type="SMART" id="SM00091">
    <property type="entry name" value="PAS"/>
    <property type="match status" value="1"/>
</dbReference>
<dbReference type="PROSITE" id="PS50045">
    <property type="entry name" value="SIGMA54_INTERACT_4"/>
    <property type="match status" value="1"/>
</dbReference>
<dbReference type="Gene3D" id="3.30.450.20">
    <property type="entry name" value="PAS domain"/>
    <property type="match status" value="1"/>
</dbReference>
<dbReference type="InterPro" id="IPR002078">
    <property type="entry name" value="Sigma_54_int"/>
</dbReference>
<dbReference type="EMBL" id="CP017634">
    <property type="protein sequence ID" value="ATW27443.1"/>
    <property type="molecule type" value="Genomic_DNA"/>
</dbReference>
<keyword evidence="4" id="KW-0804">Transcription</keyword>
<feature type="domain" description="PAC" evidence="8">
    <location>
        <begin position="81"/>
        <end position="133"/>
    </location>
</feature>
<dbReference type="PROSITE" id="PS00688">
    <property type="entry name" value="SIGMA54_INTERACT_3"/>
    <property type="match status" value="1"/>
</dbReference>
<evidence type="ECO:0000259" key="7">
    <source>
        <dbReference type="PROSITE" id="PS50112"/>
    </source>
</evidence>
<keyword evidence="3" id="KW-0805">Transcription regulation</keyword>
<reference evidence="9 10" key="1">
    <citation type="submission" date="2016-10" db="EMBL/GenBank/DDBJ databases">
        <title>Complete Genome Sequence of Peptococcaceae strain DCMF.</title>
        <authorList>
            <person name="Edwards R.J."/>
            <person name="Holland S.I."/>
            <person name="Deshpande N.P."/>
            <person name="Wong Y.K."/>
            <person name="Ertan H."/>
            <person name="Manefield M."/>
            <person name="Russell T.L."/>
            <person name="Lee M.J."/>
        </authorList>
    </citation>
    <scope>NUCLEOTIDE SEQUENCE [LARGE SCALE GENOMIC DNA]</scope>
    <source>
        <strain evidence="9 10">DCMF</strain>
    </source>
</reference>